<accession>A0ABS0F0C9</accession>
<name>A0ABS0F0C9_9BACL</name>
<dbReference type="Pfam" id="PF00378">
    <property type="entry name" value="ECH_1"/>
    <property type="match status" value="1"/>
</dbReference>
<proteinExistence type="inferred from homology"/>
<dbReference type="PROSITE" id="PS00166">
    <property type="entry name" value="ENOYL_COA_HYDRATASE"/>
    <property type="match status" value="1"/>
</dbReference>
<evidence type="ECO:0000256" key="2">
    <source>
        <dbReference type="ARBA" id="ARBA00023239"/>
    </source>
</evidence>
<sequence>MSYSTLRIERLDKGVVWVEIDNPPANAISDALVDDLDALLSVLEADKTARVLILASAHPKTFVAGADLKMMTQNASKYAGQGGAIRDAASRMQRVFDRVAKFPRPVIAAIHGHALGGGCELALACDFRFMSGGTIGLTEVSLGLIPGAGGTQRMTLLLGRAKATELIFFAKRLSKEEAEAIGLITKAVEPERLREEVIAFAESLSERAVFAMGLAKQAMDAAVPLDHGLTVEAENFERTFGTGEPLEGIAAFLQKRPAKFLKDAAAKA</sequence>
<dbReference type="Proteomes" id="UP000642910">
    <property type="component" value="Unassembled WGS sequence"/>
</dbReference>
<dbReference type="Gene3D" id="3.90.226.10">
    <property type="entry name" value="2-enoyl-CoA Hydratase, Chain A, domain 1"/>
    <property type="match status" value="1"/>
</dbReference>
<dbReference type="InterPro" id="IPR018376">
    <property type="entry name" value="Enoyl-CoA_hyd/isom_CS"/>
</dbReference>
<dbReference type="InterPro" id="IPR029045">
    <property type="entry name" value="ClpP/crotonase-like_dom_sf"/>
</dbReference>
<dbReference type="InterPro" id="IPR001753">
    <property type="entry name" value="Enoyl-CoA_hydra/iso"/>
</dbReference>
<dbReference type="PANTHER" id="PTHR11941:SF54">
    <property type="entry name" value="ENOYL-COA HYDRATASE, MITOCHONDRIAL"/>
    <property type="match status" value="1"/>
</dbReference>
<evidence type="ECO:0000256" key="1">
    <source>
        <dbReference type="ARBA" id="ARBA00005254"/>
    </source>
</evidence>
<gene>
    <name evidence="4" type="ORF">IW967_02610</name>
</gene>
<dbReference type="RefSeq" id="WP_195867026.1">
    <property type="nucleotide sequence ID" value="NZ_JADPKZ010000026.1"/>
</dbReference>
<keyword evidence="2" id="KW-0456">Lyase</keyword>
<dbReference type="InterPro" id="IPR014748">
    <property type="entry name" value="Enoyl-CoA_hydra_C"/>
</dbReference>
<reference evidence="4 5" key="1">
    <citation type="submission" date="2020-11" db="EMBL/GenBank/DDBJ databases">
        <title>Genomic insight of Alicyclobacillus mali FL 18 reveals a new arsenic-resistant strain, with potential in environmental biotechnology.</title>
        <authorList>
            <person name="Fiorentino G."/>
            <person name="Gallo G."/>
            <person name="Aulitto M."/>
        </authorList>
    </citation>
    <scope>NUCLEOTIDE SEQUENCE [LARGE SCALE GENOMIC DNA]</scope>
    <source>
        <strain evidence="4 5">FL 18</strain>
    </source>
</reference>
<keyword evidence="5" id="KW-1185">Reference proteome</keyword>
<dbReference type="Gene3D" id="1.10.12.10">
    <property type="entry name" value="Lyase 2-enoyl-coa Hydratase, Chain A, domain 2"/>
    <property type="match status" value="1"/>
</dbReference>
<dbReference type="CDD" id="cd06558">
    <property type="entry name" value="crotonase-like"/>
    <property type="match status" value="1"/>
</dbReference>
<dbReference type="PANTHER" id="PTHR11941">
    <property type="entry name" value="ENOYL-COA HYDRATASE-RELATED"/>
    <property type="match status" value="1"/>
</dbReference>
<protein>
    <submittedName>
        <fullName evidence="4">Enoyl-CoA hydratase/isomerase family protein</fullName>
    </submittedName>
</protein>
<evidence type="ECO:0000313" key="5">
    <source>
        <dbReference type="Proteomes" id="UP000642910"/>
    </source>
</evidence>
<dbReference type="EMBL" id="JADPKZ010000026">
    <property type="protein sequence ID" value="MBF8376767.1"/>
    <property type="molecule type" value="Genomic_DNA"/>
</dbReference>
<comment type="similarity">
    <text evidence="1 3">Belongs to the enoyl-CoA hydratase/isomerase family.</text>
</comment>
<evidence type="ECO:0000256" key="3">
    <source>
        <dbReference type="RuleBase" id="RU003707"/>
    </source>
</evidence>
<dbReference type="SUPFAM" id="SSF52096">
    <property type="entry name" value="ClpP/crotonase"/>
    <property type="match status" value="1"/>
</dbReference>
<comment type="caution">
    <text evidence="4">The sequence shown here is derived from an EMBL/GenBank/DDBJ whole genome shotgun (WGS) entry which is preliminary data.</text>
</comment>
<evidence type="ECO:0000313" key="4">
    <source>
        <dbReference type="EMBL" id="MBF8376767.1"/>
    </source>
</evidence>
<organism evidence="4 5">
    <name type="scientific">Alicyclobacillus mali</name>
    <name type="common">ex Roth et al. 2021</name>
    <dbReference type="NCBI Taxonomy" id="1123961"/>
    <lineage>
        <taxon>Bacteria</taxon>
        <taxon>Bacillati</taxon>
        <taxon>Bacillota</taxon>
        <taxon>Bacilli</taxon>
        <taxon>Bacillales</taxon>
        <taxon>Alicyclobacillaceae</taxon>
        <taxon>Alicyclobacillus</taxon>
    </lineage>
</organism>